<keyword evidence="3" id="KW-1185">Reference proteome</keyword>
<gene>
    <name evidence="2" type="ORF">mMyoMyo1_008165</name>
</gene>
<comment type="caution">
    <text evidence="2">The sequence shown here is derived from an EMBL/GenBank/DDBJ whole genome shotgun (WGS) entry which is preliminary data.</text>
</comment>
<sequence>MRTSQDDDKKKKREYESGAQKRKKKAEKRKEKSSEKWTWFLSVAQPIPCIFPEEGTQKGREGSLYSCLGAFIPAHLSHILSRQQLQGKLKVEAVFHCMLTNSFVISLTTRARSPCSYGMESV</sequence>
<reference evidence="2 3" key="1">
    <citation type="journal article" date="2020" name="Nature">
        <title>Six reference-quality genomes reveal evolution of bat adaptations.</title>
        <authorList>
            <person name="Jebb D."/>
            <person name="Huang Z."/>
            <person name="Pippel M."/>
            <person name="Hughes G.M."/>
            <person name="Lavrichenko K."/>
            <person name="Devanna P."/>
            <person name="Winkler S."/>
            <person name="Jermiin L.S."/>
            <person name="Skirmuntt E.C."/>
            <person name="Katzourakis A."/>
            <person name="Burkitt-Gray L."/>
            <person name="Ray D.A."/>
            <person name="Sullivan K.A.M."/>
            <person name="Roscito J.G."/>
            <person name="Kirilenko B.M."/>
            <person name="Davalos L.M."/>
            <person name="Corthals A.P."/>
            <person name="Power M.L."/>
            <person name="Jones G."/>
            <person name="Ransome R.D."/>
            <person name="Dechmann D.K.N."/>
            <person name="Locatelli A.G."/>
            <person name="Puechmaille S.J."/>
            <person name="Fedrigo O."/>
            <person name="Jarvis E.D."/>
            <person name="Hiller M."/>
            <person name="Vernes S.C."/>
            <person name="Myers E.W."/>
            <person name="Teeling E.C."/>
        </authorList>
    </citation>
    <scope>NUCLEOTIDE SEQUENCE [LARGE SCALE GENOMIC DNA]</scope>
    <source>
        <strain evidence="2">MMyoMyo1</strain>
        <tissue evidence="2">Flight muscle</tissue>
    </source>
</reference>
<organism evidence="2 3">
    <name type="scientific">Myotis myotis</name>
    <name type="common">Greater mouse-eared bat</name>
    <name type="synonym">Vespertilio myotis</name>
    <dbReference type="NCBI Taxonomy" id="51298"/>
    <lineage>
        <taxon>Eukaryota</taxon>
        <taxon>Metazoa</taxon>
        <taxon>Chordata</taxon>
        <taxon>Craniata</taxon>
        <taxon>Vertebrata</taxon>
        <taxon>Euteleostomi</taxon>
        <taxon>Mammalia</taxon>
        <taxon>Eutheria</taxon>
        <taxon>Laurasiatheria</taxon>
        <taxon>Chiroptera</taxon>
        <taxon>Yangochiroptera</taxon>
        <taxon>Vespertilionidae</taxon>
        <taxon>Myotis</taxon>
    </lineage>
</organism>
<dbReference type="Proteomes" id="UP000527355">
    <property type="component" value="Unassembled WGS sequence"/>
</dbReference>
<protein>
    <submittedName>
        <fullName evidence="2">Uncharacterized protein</fullName>
    </submittedName>
</protein>
<feature type="compositionally biased region" description="Basic and acidic residues" evidence="1">
    <location>
        <begin position="1"/>
        <end position="16"/>
    </location>
</feature>
<evidence type="ECO:0000313" key="2">
    <source>
        <dbReference type="EMBL" id="KAF6387716.1"/>
    </source>
</evidence>
<dbReference type="EMBL" id="JABWUV010000001">
    <property type="protein sequence ID" value="KAF6387716.1"/>
    <property type="molecule type" value="Genomic_DNA"/>
</dbReference>
<evidence type="ECO:0000313" key="3">
    <source>
        <dbReference type="Proteomes" id="UP000527355"/>
    </source>
</evidence>
<proteinExistence type="predicted"/>
<accession>A0A7J8ANB5</accession>
<name>A0A7J8ANB5_MYOMY</name>
<evidence type="ECO:0000256" key="1">
    <source>
        <dbReference type="SAM" id="MobiDB-lite"/>
    </source>
</evidence>
<dbReference type="AlphaFoldDB" id="A0A7J8ANB5"/>
<feature type="region of interest" description="Disordered" evidence="1">
    <location>
        <begin position="1"/>
        <end position="34"/>
    </location>
</feature>